<proteinExistence type="predicted"/>
<dbReference type="InParanoid" id="A0A409WDQ2"/>
<organism evidence="3 4">
    <name type="scientific">Panaeolus cyanescens</name>
    <dbReference type="NCBI Taxonomy" id="181874"/>
    <lineage>
        <taxon>Eukaryota</taxon>
        <taxon>Fungi</taxon>
        <taxon>Dikarya</taxon>
        <taxon>Basidiomycota</taxon>
        <taxon>Agaricomycotina</taxon>
        <taxon>Agaricomycetes</taxon>
        <taxon>Agaricomycetidae</taxon>
        <taxon>Agaricales</taxon>
        <taxon>Agaricineae</taxon>
        <taxon>Galeropsidaceae</taxon>
        <taxon>Panaeolus</taxon>
    </lineage>
</organism>
<dbReference type="AlphaFoldDB" id="A0A409WDQ2"/>
<evidence type="ECO:0000313" key="3">
    <source>
        <dbReference type="EMBL" id="PPQ76619.1"/>
    </source>
</evidence>
<dbReference type="PANTHER" id="PTHR13318:SF190">
    <property type="entry name" value="PARTNER OF PAIRED, ISOFORM B"/>
    <property type="match status" value="1"/>
</dbReference>
<protein>
    <recommendedName>
        <fullName evidence="5">F-box domain-containing protein</fullName>
    </recommendedName>
</protein>
<sequence>MSAYPARIPASVFTNPRRRRPSLKGYSPTSPLKTRNLNLNTNLTSPDFDDVYIPRPPTFMSIAYLREAISNIDVKMAALTKERADLETKLETAVRLQSPVLRLPSELLSNIFTIGVLQMGDEDPVMVATLMLVWQVNSPTTQPQELQTYPPLLVDIGPILEKARRRLMRSKSHPLDIIVNFGIRPTESPHAIRERVLLAMDLIHPALWRTKSFSLTVPNRAVAHEALIRCQEDAPTLEKLSILIQNMQDDHHYSKRPVPLFNGRTPNLRSCSITSFNFGWDLKLMNGLRVLKLGGYYNSDAPSPTTLLNILRQCPQLEELALRNVSIDDPHPCIAGKVAEPETPITNKIHLPHLKKASFFYSGGRHTQEIMSHITFSNLEHLELGYLENINTLLQLLYSQALTRLPLKFLRIENCLFGEITFMTLIRRLSSLVTLELVDNEDISNHTLKVLASASPWPCPRLERLSVSGCLCFDWDALRSLIENRLPANPHALKRYHTSVASLVSSASAAAAEHERMRTRQSQDRHGQSNLIAGPQRIKVVDVSGCTQISKEMLQWLRMYVASVKCDLIDPRSLA</sequence>
<dbReference type="SUPFAM" id="SSF52047">
    <property type="entry name" value="RNI-like"/>
    <property type="match status" value="1"/>
</dbReference>
<dbReference type="Proteomes" id="UP000284842">
    <property type="component" value="Unassembled WGS sequence"/>
</dbReference>
<accession>A0A409WDQ2</accession>
<dbReference type="GO" id="GO:0019005">
    <property type="term" value="C:SCF ubiquitin ligase complex"/>
    <property type="evidence" value="ECO:0007669"/>
    <property type="project" value="TreeGrafter"/>
</dbReference>
<keyword evidence="4" id="KW-1185">Reference proteome</keyword>
<dbReference type="OrthoDB" id="8048523at2759"/>
<dbReference type="EMBL" id="NHTK01005552">
    <property type="protein sequence ID" value="PPQ76619.1"/>
    <property type="molecule type" value="Genomic_DNA"/>
</dbReference>
<reference evidence="3 4" key="1">
    <citation type="journal article" date="2018" name="Evol. Lett.">
        <title>Horizontal gene cluster transfer increased hallucinogenic mushroom diversity.</title>
        <authorList>
            <person name="Reynolds H.T."/>
            <person name="Vijayakumar V."/>
            <person name="Gluck-Thaler E."/>
            <person name="Korotkin H.B."/>
            <person name="Matheny P.B."/>
            <person name="Slot J.C."/>
        </authorList>
    </citation>
    <scope>NUCLEOTIDE SEQUENCE [LARGE SCALE GENOMIC DNA]</scope>
    <source>
        <strain evidence="3 4">2629</strain>
    </source>
</reference>
<evidence type="ECO:0000313" key="4">
    <source>
        <dbReference type="Proteomes" id="UP000284842"/>
    </source>
</evidence>
<dbReference type="GO" id="GO:0031146">
    <property type="term" value="P:SCF-dependent proteasomal ubiquitin-dependent protein catabolic process"/>
    <property type="evidence" value="ECO:0007669"/>
    <property type="project" value="TreeGrafter"/>
</dbReference>
<feature type="region of interest" description="Disordered" evidence="2">
    <location>
        <begin position="17"/>
        <end position="37"/>
    </location>
</feature>
<evidence type="ECO:0008006" key="5">
    <source>
        <dbReference type="Google" id="ProtNLM"/>
    </source>
</evidence>
<dbReference type="PANTHER" id="PTHR13318">
    <property type="entry name" value="PARTNER OF PAIRED, ISOFORM B-RELATED"/>
    <property type="match status" value="1"/>
</dbReference>
<name>A0A409WDQ2_9AGAR</name>
<gene>
    <name evidence="3" type="ORF">CVT24_011323</name>
</gene>
<evidence type="ECO:0000256" key="2">
    <source>
        <dbReference type="SAM" id="MobiDB-lite"/>
    </source>
</evidence>
<dbReference type="Gene3D" id="3.80.10.10">
    <property type="entry name" value="Ribonuclease Inhibitor"/>
    <property type="match status" value="1"/>
</dbReference>
<feature type="coiled-coil region" evidence="1">
    <location>
        <begin position="69"/>
        <end position="96"/>
    </location>
</feature>
<comment type="caution">
    <text evidence="3">The sequence shown here is derived from an EMBL/GenBank/DDBJ whole genome shotgun (WGS) entry which is preliminary data.</text>
</comment>
<evidence type="ECO:0000256" key="1">
    <source>
        <dbReference type="SAM" id="Coils"/>
    </source>
</evidence>
<dbReference type="InterPro" id="IPR032675">
    <property type="entry name" value="LRR_dom_sf"/>
</dbReference>
<keyword evidence="1" id="KW-0175">Coiled coil</keyword>